<dbReference type="AlphaFoldDB" id="A0A2P2IQ63"/>
<sequence>MYKNYVPNNPSNQESKGYDSEPKKTKKKTETCS</sequence>
<dbReference type="EMBL" id="GGEC01002888">
    <property type="protein sequence ID" value="MBW83371.1"/>
    <property type="molecule type" value="Transcribed_RNA"/>
</dbReference>
<feature type="compositionally biased region" description="Polar residues" evidence="1">
    <location>
        <begin position="1"/>
        <end position="15"/>
    </location>
</feature>
<feature type="region of interest" description="Disordered" evidence="1">
    <location>
        <begin position="1"/>
        <end position="33"/>
    </location>
</feature>
<proteinExistence type="predicted"/>
<organism evidence="2">
    <name type="scientific">Rhizophora mucronata</name>
    <name type="common">Asiatic mangrove</name>
    <dbReference type="NCBI Taxonomy" id="61149"/>
    <lineage>
        <taxon>Eukaryota</taxon>
        <taxon>Viridiplantae</taxon>
        <taxon>Streptophyta</taxon>
        <taxon>Embryophyta</taxon>
        <taxon>Tracheophyta</taxon>
        <taxon>Spermatophyta</taxon>
        <taxon>Magnoliopsida</taxon>
        <taxon>eudicotyledons</taxon>
        <taxon>Gunneridae</taxon>
        <taxon>Pentapetalae</taxon>
        <taxon>rosids</taxon>
        <taxon>fabids</taxon>
        <taxon>Malpighiales</taxon>
        <taxon>Rhizophoraceae</taxon>
        <taxon>Rhizophora</taxon>
    </lineage>
</organism>
<accession>A0A2P2IQ63</accession>
<evidence type="ECO:0000313" key="2">
    <source>
        <dbReference type="EMBL" id="MBW83371.1"/>
    </source>
</evidence>
<reference evidence="2" key="1">
    <citation type="submission" date="2018-02" db="EMBL/GenBank/DDBJ databases">
        <title>Rhizophora mucronata_Transcriptome.</title>
        <authorList>
            <person name="Meera S.P."/>
            <person name="Sreeshan A."/>
            <person name="Augustine A."/>
        </authorList>
    </citation>
    <scope>NUCLEOTIDE SEQUENCE</scope>
    <source>
        <tissue evidence="2">Leaf</tissue>
    </source>
</reference>
<name>A0A2P2IQ63_RHIMU</name>
<feature type="compositionally biased region" description="Basic and acidic residues" evidence="1">
    <location>
        <begin position="16"/>
        <end position="33"/>
    </location>
</feature>
<protein>
    <submittedName>
        <fullName evidence="2">Uncharacterized protein</fullName>
    </submittedName>
</protein>
<evidence type="ECO:0000256" key="1">
    <source>
        <dbReference type="SAM" id="MobiDB-lite"/>
    </source>
</evidence>